<dbReference type="EMBL" id="JBHUGD010000004">
    <property type="protein sequence ID" value="MFD1948613.1"/>
    <property type="molecule type" value="Genomic_DNA"/>
</dbReference>
<dbReference type="PROSITE" id="PS50935">
    <property type="entry name" value="SSB"/>
    <property type="match status" value="1"/>
</dbReference>
<gene>
    <name evidence="3" type="ORF">ACFSDE_17560</name>
</gene>
<dbReference type="SUPFAM" id="SSF50249">
    <property type="entry name" value="Nucleic acid-binding proteins"/>
    <property type="match status" value="1"/>
</dbReference>
<dbReference type="RefSeq" id="WP_343921835.1">
    <property type="nucleotide sequence ID" value="NZ_BAAAJT010000003.1"/>
</dbReference>
<dbReference type="GO" id="GO:0003677">
    <property type="term" value="F:DNA binding"/>
    <property type="evidence" value="ECO:0007669"/>
    <property type="project" value="UniProtKB-KW"/>
</dbReference>
<protein>
    <recommendedName>
        <fullName evidence="2">Single-stranded DNA-binding protein</fullName>
    </recommendedName>
</protein>
<dbReference type="PIRSF" id="PIRSF002070">
    <property type="entry name" value="SSB"/>
    <property type="match status" value="1"/>
</dbReference>
<dbReference type="InterPro" id="IPR000424">
    <property type="entry name" value="Primosome_PriB/ssb"/>
</dbReference>
<evidence type="ECO:0000256" key="2">
    <source>
        <dbReference type="PIRNR" id="PIRNR002070"/>
    </source>
</evidence>
<organism evidence="3 4">
    <name type="scientific">Nocardioides aestuarii</name>
    <dbReference type="NCBI Taxonomy" id="252231"/>
    <lineage>
        <taxon>Bacteria</taxon>
        <taxon>Bacillati</taxon>
        <taxon>Actinomycetota</taxon>
        <taxon>Actinomycetes</taxon>
        <taxon>Propionibacteriales</taxon>
        <taxon>Nocardioidaceae</taxon>
        <taxon>Nocardioides</taxon>
    </lineage>
</organism>
<keyword evidence="4" id="KW-1185">Reference proteome</keyword>
<comment type="caution">
    <text evidence="3">The sequence shown here is derived from an EMBL/GenBank/DDBJ whole genome shotgun (WGS) entry which is preliminary data.</text>
</comment>
<dbReference type="Proteomes" id="UP001597351">
    <property type="component" value="Unassembled WGS sequence"/>
</dbReference>
<sequence>MTKKTVTDAPVAGGLATDNEVRLVGRLSAAPEQRTLPSGDEIWTFRLVVPRTRPQGRQTVDVLECVAWSARTRRSVACWSEGDHAEVSGALRRRFYRAGGATQSRVEVEVDRARLIRRAVSA</sequence>
<evidence type="ECO:0000313" key="3">
    <source>
        <dbReference type="EMBL" id="MFD1948613.1"/>
    </source>
</evidence>
<accession>A0ABW4TQB3</accession>
<evidence type="ECO:0000256" key="1">
    <source>
        <dbReference type="ARBA" id="ARBA00023125"/>
    </source>
</evidence>
<dbReference type="InterPro" id="IPR012340">
    <property type="entry name" value="NA-bd_OB-fold"/>
</dbReference>
<evidence type="ECO:0000313" key="4">
    <source>
        <dbReference type="Proteomes" id="UP001597351"/>
    </source>
</evidence>
<dbReference type="Gene3D" id="2.40.50.140">
    <property type="entry name" value="Nucleic acid-binding proteins"/>
    <property type="match status" value="1"/>
</dbReference>
<dbReference type="Pfam" id="PF00436">
    <property type="entry name" value="SSB"/>
    <property type="match status" value="1"/>
</dbReference>
<dbReference type="InterPro" id="IPR011344">
    <property type="entry name" value="ssDNA-bd"/>
</dbReference>
<proteinExistence type="predicted"/>
<reference evidence="4" key="1">
    <citation type="journal article" date="2019" name="Int. J. Syst. Evol. Microbiol.">
        <title>The Global Catalogue of Microorganisms (GCM) 10K type strain sequencing project: providing services to taxonomists for standard genome sequencing and annotation.</title>
        <authorList>
            <consortium name="The Broad Institute Genomics Platform"/>
            <consortium name="The Broad Institute Genome Sequencing Center for Infectious Disease"/>
            <person name="Wu L."/>
            <person name="Ma J."/>
        </authorList>
    </citation>
    <scope>NUCLEOTIDE SEQUENCE [LARGE SCALE GENOMIC DNA]</scope>
    <source>
        <strain evidence="4">CGMCC 1.12477</strain>
    </source>
</reference>
<name>A0ABW4TQB3_9ACTN</name>
<dbReference type="CDD" id="cd04496">
    <property type="entry name" value="SSB_OBF"/>
    <property type="match status" value="1"/>
</dbReference>
<keyword evidence="1 2" id="KW-0238">DNA-binding</keyword>